<keyword evidence="2" id="KW-1185">Reference proteome</keyword>
<accession>A0A128EDQ1</accession>
<name>A0A128EDQ1_9BACT</name>
<dbReference type="EMBL" id="FIZP01000002">
    <property type="protein sequence ID" value="CZE47075.1"/>
    <property type="molecule type" value="Genomic_DNA"/>
</dbReference>
<proteinExistence type="predicted"/>
<evidence type="ECO:0000313" key="1">
    <source>
        <dbReference type="EMBL" id="CZE47075.1"/>
    </source>
</evidence>
<evidence type="ECO:0000313" key="2">
    <source>
        <dbReference type="Proteomes" id="UP000069632"/>
    </source>
</evidence>
<dbReference type="AlphaFoldDB" id="A0A128EDQ1"/>
<organism evidence="1 2">
    <name type="scientific">Campylobacter geochelonis</name>
    <dbReference type="NCBI Taxonomy" id="1780362"/>
    <lineage>
        <taxon>Bacteria</taxon>
        <taxon>Pseudomonadati</taxon>
        <taxon>Campylobacterota</taxon>
        <taxon>Epsilonproteobacteria</taxon>
        <taxon>Campylobacterales</taxon>
        <taxon>Campylobacteraceae</taxon>
        <taxon>Campylobacter</taxon>
    </lineage>
</organism>
<reference evidence="1 2" key="1">
    <citation type="submission" date="2016-02" db="EMBL/GenBank/DDBJ databases">
        <authorList>
            <consortium name="Pathogen Informatics"/>
        </authorList>
    </citation>
    <scope>NUCLEOTIDE SEQUENCE [LARGE SCALE GENOMIC DNA]</scope>
    <source>
        <strain evidence="1 2">RC20</strain>
    </source>
</reference>
<sequence>MQTQVEYSFNTKFVQAKSMKKDNEAEQVICFNTKFVQAK</sequence>
<protein>
    <submittedName>
        <fullName evidence="1">Uncharacterized protein</fullName>
    </submittedName>
</protein>
<gene>
    <name evidence="1" type="ORF">ERS672216_00702</name>
</gene>
<dbReference type="Proteomes" id="UP000069632">
    <property type="component" value="Unassembled WGS sequence"/>
</dbReference>